<dbReference type="AlphaFoldDB" id="A0A397KXR9"/>
<feature type="compositionally biased region" description="Basic and acidic residues" evidence="1">
    <location>
        <begin position="698"/>
        <end position="709"/>
    </location>
</feature>
<sequence length="720" mass="81153">MVPRRWNPGIDGDFQKGIADLQVRDHGILGICGGSWAKKSRSSLRWVRNSPNQMEIGRLGVLLRSGYRSRGSIIIKALHHKSEGIITGFNTESRLTLEVLILVLIQFVKLSYLILFGIIWDPLIVIDGIFGIKGSIFSGGNTCSWKCYKESFHFNSLHIILFSLLLFNTCGFILSLATSTMSQSQLIGSSGEMKNGEGARKRLKISVPHFNNSDLIKGYSKTLIGRCMNPAKQNIKYLVVTLPKIWSMEDRVVGTDLGLGRFQFDFDVEEDIETVLKMQPFHFDYWMISLVRWQPKKTNNYPSEITFWIKVLGVPLEFWEVPTFRSIGDALGETKDVDLDYGRVQVVVDGFKALTFETTVDFTGGEYYEGEEVPVSLRYEKLFGYCETCLSLCHKDDVCPLTVKNPEKAKEIGVEMEERVEDRARSYKGVVINGNGGQQDRGREHREDQGKGKGKMYEEHDSKWVRVGEKEPKKHHNRGGNRREEEGSRHRNSRREPTRTHHQEERSRAHSGLRSDRVARSEALRDVREEGEINDMEKASQGEGTEQDQTHPSQAFLAELKETQEPSSQTSGTLSGEQGTLAIQMGLEAGKTLVNDSGLESEDSIRLENEKIEEIQTLGDGETEGDANMQEAATEELNGERDVEEEDGKEKANGEVEKRQGGRRRLLKPVLATGTSTKLKMAQMMFNKRMAAKTGSRQGDHSKQVEEKGTSNPKPDPPKQ</sequence>
<organism evidence="4">
    <name type="scientific">Brassica campestris</name>
    <name type="common">Field mustard</name>
    <dbReference type="NCBI Taxonomy" id="3711"/>
    <lineage>
        <taxon>Eukaryota</taxon>
        <taxon>Viridiplantae</taxon>
        <taxon>Streptophyta</taxon>
        <taxon>Embryophyta</taxon>
        <taxon>Tracheophyta</taxon>
        <taxon>Spermatophyta</taxon>
        <taxon>Magnoliopsida</taxon>
        <taxon>eudicotyledons</taxon>
        <taxon>Gunneridae</taxon>
        <taxon>Pentapetalae</taxon>
        <taxon>rosids</taxon>
        <taxon>malvids</taxon>
        <taxon>Brassicales</taxon>
        <taxon>Brassicaceae</taxon>
        <taxon>Brassiceae</taxon>
        <taxon>Brassica</taxon>
    </lineage>
</organism>
<evidence type="ECO:0000313" key="4">
    <source>
        <dbReference type="EMBL" id="RIA04343.1"/>
    </source>
</evidence>
<dbReference type="Proteomes" id="UP000264353">
    <property type="component" value="Unassembled WGS sequence"/>
</dbReference>
<evidence type="ECO:0000256" key="2">
    <source>
        <dbReference type="SAM" id="Phobius"/>
    </source>
</evidence>
<proteinExistence type="predicted"/>
<feature type="compositionally biased region" description="Basic and acidic residues" evidence="1">
    <location>
        <begin position="648"/>
        <end position="660"/>
    </location>
</feature>
<keyword evidence="2" id="KW-0472">Membrane</keyword>
<name>A0A397KXR9_BRACM</name>
<feature type="transmembrane region" description="Helical" evidence="2">
    <location>
        <begin position="157"/>
        <end position="177"/>
    </location>
</feature>
<dbReference type="PANTHER" id="PTHR31286">
    <property type="entry name" value="GLYCINE-RICH CELL WALL STRUCTURAL PROTEIN 1.8-LIKE"/>
    <property type="match status" value="1"/>
</dbReference>
<keyword evidence="2" id="KW-1133">Transmembrane helix</keyword>
<dbReference type="InterPro" id="IPR040256">
    <property type="entry name" value="At4g02000-like"/>
</dbReference>
<feature type="transmembrane region" description="Helical" evidence="2">
    <location>
        <begin position="99"/>
        <end position="120"/>
    </location>
</feature>
<dbReference type="InterPro" id="IPR025558">
    <property type="entry name" value="DUF4283"/>
</dbReference>
<dbReference type="PANTHER" id="PTHR31286:SF139">
    <property type="entry name" value="DUF4283 DOMAIN-CONTAINING PROTEIN"/>
    <property type="match status" value="1"/>
</dbReference>
<protein>
    <recommendedName>
        <fullName evidence="3">DUF4283 domain-containing protein</fullName>
    </recommendedName>
</protein>
<feature type="region of interest" description="Disordered" evidence="1">
    <location>
        <begin position="425"/>
        <end position="720"/>
    </location>
</feature>
<gene>
    <name evidence="4" type="ORF">BRARA_K01427</name>
</gene>
<evidence type="ECO:0000259" key="3">
    <source>
        <dbReference type="Pfam" id="PF14111"/>
    </source>
</evidence>
<feature type="compositionally biased region" description="Basic and acidic residues" evidence="1">
    <location>
        <begin position="440"/>
        <end position="472"/>
    </location>
</feature>
<dbReference type="Pfam" id="PF14111">
    <property type="entry name" value="DUF4283"/>
    <property type="match status" value="1"/>
</dbReference>
<feature type="compositionally biased region" description="Polar residues" evidence="1">
    <location>
        <begin position="565"/>
        <end position="578"/>
    </location>
</feature>
<feature type="compositionally biased region" description="Basic and acidic residues" evidence="1">
    <location>
        <begin position="481"/>
        <end position="540"/>
    </location>
</feature>
<feature type="domain" description="DUF4283" evidence="3">
    <location>
        <begin position="221"/>
        <end position="296"/>
    </location>
</feature>
<evidence type="ECO:0000256" key="1">
    <source>
        <dbReference type="SAM" id="MobiDB-lite"/>
    </source>
</evidence>
<feature type="compositionally biased region" description="Basic and acidic residues" evidence="1">
    <location>
        <begin position="603"/>
        <end position="614"/>
    </location>
</feature>
<reference evidence="4" key="1">
    <citation type="submission" date="2018-06" db="EMBL/GenBank/DDBJ databases">
        <title>WGS assembly of Brassica rapa FPsc.</title>
        <authorList>
            <person name="Bowman J."/>
            <person name="Kohchi T."/>
            <person name="Yamato K."/>
            <person name="Jenkins J."/>
            <person name="Shu S."/>
            <person name="Ishizaki K."/>
            <person name="Yamaoka S."/>
            <person name="Nishihama R."/>
            <person name="Nakamura Y."/>
            <person name="Berger F."/>
            <person name="Adam C."/>
            <person name="Aki S."/>
            <person name="Althoff F."/>
            <person name="Araki T."/>
            <person name="Arteaga-Vazquez M."/>
            <person name="Balasubrmanian S."/>
            <person name="Bauer D."/>
            <person name="Boehm C."/>
            <person name="Briginshaw L."/>
            <person name="Caballero-Perez J."/>
            <person name="Catarino B."/>
            <person name="Chen F."/>
            <person name="Chiyoda S."/>
            <person name="Chovatia M."/>
            <person name="Davies K."/>
            <person name="Delmans M."/>
            <person name="Demura T."/>
            <person name="Dierschke T."/>
            <person name="Dolan L."/>
            <person name="Dorantes-Acosta A."/>
            <person name="Eklund D."/>
            <person name="Florent S."/>
            <person name="Flores-Sandoval E."/>
            <person name="Fujiyama A."/>
            <person name="Fukuzawa H."/>
            <person name="Galik B."/>
            <person name="Grimanelli D."/>
            <person name="Grimwood J."/>
            <person name="Grossniklaus U."/>
            <person name="Hamada T."/>
            <person name="Haseloff J."/>
            <person name="Hetherington A."/>
            <person name="Higo A."/>
            <person name="Hirakawa Y."/>
            <person name="Hundley H."/>
            <person name="Ikeda Y."/>
            <person name="Inoue K."/>
            <person name="Inoue S."/>
            <person name="Ishida S."/>
            <person name="Jia Q."/>
            <person name="Kakita M."/>
            <person name="Kanazawa T."/>
            <person name="Kawai Y."/>
            <person name="Kawashima T."/>
            <person name="Kennedy M."/>
            <person name="Kinose K."/>
            <person name="Kinoshita T."/>
            <person name="Kohara Y."/>
            <person name="Koide E."/>
            <person name="Komatsu K."/>
            <person name="Kopischke S."/>
            <person name="Kubo M."/>
            <person name="Kyozuka J."/>
            <person name="Lagercrantz U."/>
            <person name="Lin S."/>
            <person name="Lindquist E."/>
            <person name="Lipzen A."/>
            <person name="Lu C."/>
            <person name="Luna E."/>
            <person name="Martienssen R."/>
            <person name="Minamino N."/>
            <person name="Mizutani M."/>
            <person name="Mizutani M."/>
            <person name="Mochizuki N."/>
            <person name="Monte I."/>
            <person name="Mosher R."/>
            <person name="Nagasaki H."/>
            <person name="Nakagami H."/>
            <person name="Naramoto S."/>
            <person name="Nishitani K."/>
            <person name="Ohtani M."/>
            <person name="Okamoto T."/>
            <person name="Okumura M."/>
            <person name="Phillips J."/>
            <person name="Pollak B."/>
            <person name="Reinders A."/>
            <person name="Roevekamp M."/>
            <person name="Sano R."/>
            <person name="Sawa S."/>
            <person name="Schmid M."/>
            <person name="Shirakawa M."/>
            <person name="Solano R."/>
            <person name="Spunde A."/>
            <person name="Suetsugu N."/>
            <person name="Sugano S."/>
            <person name="Sugiyama A."/>
            <person name="Sun R."/>
            <person name="Suzuki Y."/>
            <person name="Takenaka M."/>
            <person name="Takezawa D."/>
            <person name="Tomogane H."/>
            <person name="Tsuzuki M."/>
            <person name="Ueda T."/>
            <person name="Umeda M."/>
            <person name="Ward J."/>
            <person name="Watanabe Y."/>
            <person name="Yazaki K."/>
            <person name="Yokoyama R."/>
            <person name="Yoshitake Y."/>
            <person name="Yotsui I."/>
            <person name="Zachgo S."/>
            <person name="Schmutz J."/>
        </authorList>
    </citation>
    <scope>NUCLEOTIDE SEQUENCE [LARGE SCALE GENOMIC DNA]</scope>
</reference>
<dbReference type="EMBL" id="KZ867346">
    <property type="protein sequence ID" value="RIA04343.1"/>
    <property type="molecule type" value="Genomic_DNA"/>
</dbReference>
<accession>A0A397KXR9</accession>
<keyword evidence="2" id="KW-0812">Transmembrane</keyword>